<evidence type="ECO:0000256" key="4">
    <source>
        <dbReference type="ARBA" id="ARBA00022729"/>
    </source>
</evidence>
<evidence type="ECO:0000256" key="5">
    <source>
        <dbReference type="RuleBase" id="RU367124"/>
    </source>
</evidence>
<evidence type="ECO:0000256" key="2">
    <source>
        <dbReference type="ARBA" id="ARBA00010400"/>
    </source>
</evidence>
<comment type="subcellular location">
    <subcellularLocation>
        <location evidence="1 5">Secreted</location>
    </subcellularLocation>
</comment>
<comment type="similarity">
    <text evidence="2 5">Belongs to the RxLR effector family.</text>
</comment>
<comment type="domain">
    <text evidence="5">The RxLR-dEER motif acts to carry the protein into the host cell cytoplasm through binding to cell surface phosphatidylinositol-3-phosphate.</text>
</comment>
<keyword evidence="3 5" id="KW-0964">Secreted</keyword>
<organism evidence="6 7">
    <name type="scientific">Phytophthora sojae (strain P6497)</name>
    <name type="common">Soybean stem and root rot agent</name>
    <name type="synonym">Phytophthora megasperma f. sp. glycines</name>
    <dbReference type="NCBI Taxonomy" id="1094619"/>
    <lineage>
        <taxon>Eukaryota</taxon>
        <taxon>Sar</taxon>
        <taxon>Stramenopiles</taxon>
        <taxon>Oomycota</taxon>
        <taxon>Peronosporomycetes</taxon>
        <taxon>Peronosporales</taxon>
        <taxon>Peronosporaceae</taxon>
        <taxon>Phytophthora</taxon>
    </lineage>
</organism>
<evidence type="ECO:0000313" key="7">
    <source>
        <dbReference type="Proteomes" id="UP000002640"/>
    </source>
</evidence>
<accession>G4YN06</accession>
<dbReference type="EMBL" id="JH159151">
    <property type="protein sequence ID" value="EGZ29539.1"/>
    <property type="molecule type" value="Genomic_DNA"/>
</dbReference>
<dbReference type="Proteomes" id="UP000002640">
    <property type="component" value="Unassembled WGS sequence"/>
</dbReference>
<evidence type="ECO:0000256" key="3">
    <source>
        <dbReference type="ARBA" id="ARBA00022525"/>
    </source>
</evidence>
<dbReference type="KEGG" id="psoj:PHYSODRAFT_468268"/>
<name>G4YN06_PHYSP</name>
<dbReference type="Pfam" id="PF16810">
    <property type="entry name" value="RXLR"/>
    <property type="match status" value="1"/>
</dbReference>
<sequence>VLLTECFRLLKNDGGWSSSFANSPDHAQAVRAIAADISDEEKTRGLRVDKTAEKEGDASDEERGLFDYIVDNLAAKKQYREWYKAGLKPGTVTQMLRKREAQGREVDWVVAEGYPDYYRRRKHSFLCF</sequence>
<dbReference type="RefSeq" id="XP_009516814.1">
    <property type="nucleotide sequence ID" value="XM_009518519.1"/>
</dbReference>
<dbReference type="InterPro" id="IPR031825">
    <property type="entry name" value="RXLR"/>
</dbReference>
<dbReference type="InParanoid" id="G4YN06"/>
<protein>
    <recommendedName>
        <fullName evidence="5">RxLR effector protein</fullName>
    </recommendedName>
</protein>
<proteinExistence type="inferred from homology"/>
<keyword evidence="7" id="KW-1185">Reference proteome</keyword>
<feature type="non-terminal residue" evidence="6">
    <location>
        <position position="1"/>
    </location>
</feature>
<keyword evidence="4" id="KW-0732">Signal</keyword>
<dbReference type="GeneID" id="20653668"/>
<dbReference type="AlphaFoldDB" id="G4YN06"/>
<evidence type="ECO:0000313" key="6">
    <source>
        <dbReference type="EMBL" id="EGZ29539.1"/>
    </source>
</evidence>
<reference evidence="6 7" key="1">
    <citation type="journal article" date="2006" name="Science">
        <title>Phytophthora genome sequences uncover evolutionary origins and mechanisms of pathogenesis.</title>
        <authorList>
            <person name="Tyler B.M."/>
            <person name="Tripathy S."/>
            <person name="Zhang X."/>
            <person name="Dehal P."/>
            <person name="Jiang R.H."/>
            <person name="Aerts A."/>
            <person name="Arredondo F.D."/>
            <person name="Baxter L."/>
            <person name="Bensasson D."/>
            <person name="Beynon J.L."/>
            <person name="Chapman J."/>
            <person name="Damasceno C.M."/>
            <person name="Dorrance A.E."/>
            <person name="Dou D."/>
            <person name="Dickerman A.W."/>
            <person name="Dubchak I.L."/>
            <person name="Garbelotto M."/>
            <person name="Gijzen M."/>
            <person name="Gordon S.G."/>
            <person name="Govers F."/>
            <person name="Grunwald N.J."/>
            <person name="Huang W."/>
            <person name="Ivors K.L."/>
            <person name="Jones R.W."/>
            <person name="Kamoun S."/>
            <person name="Krampis K."/>
            <person name="Lamour K.H."/>
            <person name="Lee M.K."/>
            <person name="McDonald W.H."/>
            <person name="Medina M."/>
            <person name="Meijer H.J."/>
            <person name="Nordberg E.K."/>
            <person name="Maclean D.J."/>
            <person name="Ospina-Giraldo M.D."/>
            <person name="Morris P.F."/>
            <person name="Phuntumart V."/>
            <person name="Putnam N.H."/>
            <person name="Rash S."/>
            <person name="Rose J.K."/>
            <person name="Sakihama Y."/>
            <person name="Salamov A.A."/>
            <person name="Savidor A."/>
            <person name="Scheuring C.F."/>
            <person name="Smith B.M."/>
            <person name="Sobral B.W."/>
            <person name="Terry A."/>
            <person name="Torto-Alalibo T.A."/>
            <person name="Win J."/>
            <person name="Xu Z."/>
            <person name="Zhang H."/>
            <person name="Grigoriev I.V."/>
            <person name="Rokhsar D.S."/>
            <person name="Boore J.L."/>
        </authorList>
    </citation>
    <scope>NUCLEOTIDE SEQUENCE [LARGE SCALE GENOMIC DNA]</scope>
    <source>
        <strain evidence="6 7">P6497</strain>
    </source>
</reference>
<comment type="function">
    <text evidence="5">Effector that suppresses plant defense responses during pathogen infection.</text>
</comment>
<evidence type="ECO:0000256" key="1">
    <source>
        <dbReference type="ARBA" id="ARBA00004613"/>
    </source>
</evidence>
<gene>
    <name evidence="6" type="ORF">PHYSODRAFT_468268</name>
</gene>